<dbReference type="Proteomes" id="UP001501115">
    <property type="component" value="Unassembled WGS sequence"/>
</dbReference>
<organism evidence="1 2">
    <name type="scientific">Streptomyces venetus</name>
    <dbReference type="NCBI Taxonomy" id="1701086"/>
    <lineage>
        <taxon>Bacteria</taxon>
        <taxon>Bacillati</taxon>
        <taxon>Actinomycetota</taxon>
        <taxon>Actinomycetes</taxon>
        <taxon>Kitasatosporales</taxon>
        <taxon>Streptomycetaceae</taxon>
        <taxon>Streptomyces</taxon>
    </lineage>
</organism>
<keyword evidence="2" id="KW-1185">Reference proteome</keyword>
<sequence length="57" mass="6853">MPRFVLERRKSPYPTTADQLYEKDLRTGPRRCSLHRNGLETALYLDRWMRECDIAPE</sequence>
<reference evidence="2" key="1">
    <citation type="journal article" date="2019" name="Int. J. Syst. Evol. Microbiol.">
        <title>The Global Catalogue of Microorganisms (GCM) 10K type strain sequencing project: providing services to taxonomists for standard genome sequencing and annotation.</title>
        <authorList>
            <consortium name="The Broad Institute Genomics Platform"/>
            <consortium name="The Broad Institute Genome Sequencing Center for Infectious Disease"/>
            <person name="Wu L."/>
            <person name="Ma J."/>
        </authorList>
    </citation>
    <scope>NUCLEOTIDE SEQUENCE [LARGE SCALE GENOMIC DNA]</scope>
    <source>
        <strain evidence="2">JCM 31290</strain>
    </source>
</reference>
<dbReference type="RefSeq" id="WP_345665829.1">
    <property type="nucleotide sequence ID" value="NZ_BAABET010000014.1"/>
</dbReference>
<comment type="caution">
    <text evidence="1">The sequence shown here is derived from an EMBL/GenBank/DDBJ whole genome shotgun (WGS) entry which is preliminary data.</text>
</comment>
<accession>A0ABP8HBK1</accession>
<evidence type="ECO:0008006" key="3">
    <source>
        <dbReference type="Google" id="ProtNLM"/>
    </source>
</evidence>
<proteinExistence type="predicted"/>
<gene>
    <name evidence="1" type="ORF">GCM10023086_70670</name>
</gene>
<evidence type="ECO:0000313" key="2">
    <source>
        <dbReference type="Proteomes" id="UP001501115"/>
    </source>
</evidence>
<dbReference type="EMBL" id="BAABET010000014">
    <property type="protein sequence ID" value="GAA4337077.1"/>
    <property type="molecule type" value="Genomic_DNA"/>
</dbReference>
<name>A0ABP8HBK1_9ACTN</name>
<evidence type="ECO:0000313" key="1">
    <source>
        <dbReference type="EMBL" id="GAA4337077.1"/>
    </source>
</evidence>
<protein>
    <recommendedName>
        <fullName evidence="3">Integrase</fullName>
    </recommendedName>
</protein>